<feature type="region of interest" description="Disordered" evidence="1">
    <location>
        <begin position="17"/>
        <end position="37"/>
    </location>
</feature>
<accession>A0A5Q3QMA5</accession>
<evidence type="ECO:0000313" key="3">
    <source>
        <dbReference type="Proteomes" id="UP000371041"/>
    </source>
</evidence>
<dbReference type="KEGG" id="sace:GIY23_00765"/>
<reference evidence="3" key="1">
    <citation type="submission" date="2019-11" db="EMBL/GenBank/DDBJ databases">
        <title>The complete genome sequence of Saccharopolyspora sp. E2A.</title>
        <authorList>
            <person name="Zhang G."/>
        </authorList>
    </citation>
    <scope>NUCLEOTIDE SEQUENCE [LARGE SCALE GENOMIC DNA]</scope>
    <source>
        <strain evidence="3">E2A</strain>
    </source>
</reference>
<gene>
    <name evidence="2" type="ORF">GIY23_00765</name>
</gene>
<dbReference type="Proteomes" id="UP000371041">
    <property type="component" value="Chromosome"/>
</dbReference>
<name>A0A5Q3QMA5_9PSEU</name>
<proteinExistence type="predicted"/>
<keyword evidence="3" id="KW-1185">Reference proteome</keyword>
<evidence type="ECO:0000313" key="2">
    <source>
        <dbReference type="EMBL" id="QGK71947.1"/>
    </source>
</evidence>
<evidence type="ECO:0000256" key="1">
    <source>
        <dbReference type="SAM" id="MobiDB-lite"/>
    </source>
</evidence>
<feature type="compositionally biased region" description="Basic and acidic residues" evidence="1">
    <location>
        <begin position="18"/>
        <end position="32"/>
    </location>
</feature>
<sequence length="87" mass="9993">MVTRKLKPAKVLQLARKAAREHGASIEEDPARGKGSHRLFHVRDRETGDHLASFTLTGHQRELSWMVLRSIETQLASIFGEKWMEEK</sequence>
<dbReference type="EMBL" id="CP045929">
    <property type="protein sequence ID" value="QGK71947.1"/>
    <property type="molecule type" value="Genomic_DNA"/>
</dbReference>
<dbReference type="AlphaFoldDB" id="A0A5Q3QMA5"/>
<protein>
    <submittedName>
        <fullName evidence="2">Uncharacterized protein</fullName>
    </submittedName>
</protein>
<organism evidence="2 3">
    <name type="scientific">Allosaccharopolyspora coralli</name>
    <dbReference type="NCBI Taxonomy" id="2665642"/>
    <lineage>
        <taxon>Bacteria</taxon>
        <taxon>Bacillati</taxon>
        <taxon>Actinomycetota</taxon>
        <taxon>Actinomycetes</taxon>
        <taxon>Pseudonocardiales</taxon>
        <taxon>Pseudonocardiaceae</taxon>
        <taxon>Allosaccharopolyspora</taxon>
    </lineage>
</organism>